<evidence type="ECO:0000256" key="1">
    <source>
        <dbReference type="SAM" id="MobiDB-lite"/>
    </source>
</evidence>
<comment type="caution">
    <text evidence="2">The sequence shown here is derived from an EMBL/GenBank/DDBJ whole genome shotgun (WGS) entry which is preliminary data.</text>
</comment>
<reference evidence="2 3" key="1">
    <citation type="submission" date="2024-01" db="EMBL/GenBank/DDBJ databases">
        <title>Genome assemblies of Stephania.</title>
        <authorList>
            <person name="Yang L."/>
        </authorList>
    </citation>
    <scope>NUCLEOTIDE SEQUENCE [LARGE SCALE GENOMIC DNA]</scope>
    <source>
        <strain evidence="2">YNDBR</strain>
        <tissue evidence="2">Leaf</tissue>
    </source>
</reference>
<dbReference type="Proteomes" id="UP001420932">
    <property type="component" value="Unassembled WGS sequence"/>
</dbReference>
<proteinExistence type="predicted"/>
<accession>A0AAP0K1N8</accession>
<feature type="compositionally biased region" description="Basic and acidic residues" evidence="1">
    <location>
        <begin position="46"/>
        <end position="79"/>
    </location>
</feature>
<evidence type="ECO:0000313" key="2">
    <source>
        <dbReference type="EMBL" id="KAK9142937.1"/>
    </source>
</evidence>
<dbReference type="AlphaFoldDB" id="A0AAP0K1N8"/>
<dbReference type="EMBL" id="JBBNAF010000005">
    <property type="protein sequence ID" value="KAK9142937.1"/>
    <property type="molecule type" value="Genomic_DNA"/>
</dbReference>
<keyword evidence="3" id="KW-1185">Reference proteome</keyword>
<feature type="region of interest" description="Disordered" evidence="1">
    <location>
        <begin position="1"/>
        <end position="79"/>
    </location>
</feature>
<evidence type="ECO:0000313" key="3">
    <source>
        <dbReference type="Proteomes" id="UP001420932"/>
    </source>
</evidence>
<organism evidence="2 3">
    <name type="scientific">Stephania yunnanensis</name>
    <dbReference type="NCBI Taxonomy" id="152371"/>
    <lineage>
        <taxon>Eukaryota</taxon>
        <taxon>Viridiplantae</taxon>
        <taxon>Streptophyta</taxon>
        <taxon>Embryophyta</taxon>
        <taxon>Tracheophyta</taxon>
        <taxon>Spermatophyta</taxon>
        <taxon>Magnoliopsida</taxon>
        <taxon>Ranunculales</taxon>
        <taxon>Menispermaceae</taxon>
        <taxon>Menispermoideae</taxon>
        <taxon>Cissampelideae</taxon>
        <taxon>Stephania</taxon>
    </lineage>
</organism>
<name>A0AAP0K1N8_9MAGN</name>
<sequence length="106" mass="11688">MLDRGSDRGGGAEGAEEPVRRVATEIELDIPEGGTELQQQQRRRGRDGESETGKKREREYGDGGKYRVGGPREREGKRRREMRELGWHGLGCGVGLVAGVIKLGEL</sequence>
<gene>
    <name evidence="2" type="ORF">Syun_012337</name>
</gene>
<protein>
    <submittedName>
        <fullName evidence="2">Uncharacterized protein</fullName>
    </submittedName>
</protein>